<organism evidence="1 2">
    <name type="scientific">Papaver somniferum</name>
    <name type="common">Opium poppy</name>
    <dbReference type="NCBI Taxonomy" id="3469"/>
    <lineage>
        <taxon>Eukaryota</taxon>
        <taxon>Viridiplantae</taxon>
        <taxon>Streptophyta</taxon>
        <taxon>Embryophyta</taxon>
        <taxon>Tracheophyta</taxon>
        <taxon>Spermatophyta</taxon>
        <taxon>Magnoliopsida</taxon>
        <taxon>Ranunculales</taxon>
        <taxon>Papaveraceae</taxon>
        <taxon>Papaveroideae</taxon>
        <taxon>Papaver</taxon>
    </lineage>
</organism>
<dbReference type="Proteomes" id="UP000316621">
    <property type="component" value="Chromosome 2"/>
</dbReference>
<dbReference type="AlphaFoldDB" id="A0A4Y7INH8"/>
<reference evidence="1 2" key="1">
    <citation type="journal article" date="2018" name="Science">
        <title>The opium poppy genome and morphinan production.</title>
        <authorList>
            <person name="Guo L."/>
            <person name="Winzer T."/>
            <person name="Yang X."/>
            <person name="Li Y."/>
            <person name="Ning Z."/>
            <person name="He Z."/>
            <person name="Teodor R."/>
            <person name="Lu Y."/>
            <person name="Bowser T.A."/>
            <person name="Graham I.A."/>
            <person name="Ye K."/>
        </authorList>
    </citation>
    <scope>NUCLEOTIDE SEQUENCE [LARGE SCALE GENOMIC DNA]</scope>
    <source>
        <strain evidence="2">cv. HN1</strain>
        <tissue evidence="1">Leaves</tissue>
    </source>
</reference>
<accession>A0A4Y7INH8</accession>
<evidence type="ECO:0000313" key="2">
    <source>
        <dbReference type="Proteomes" id="UP000316621"/>
    </source>
</evidence>
<evidence type="ECO:0000313" key="1">
    <source>
        <dbReference type="EMBL" id="RZC49262.1"/>
    </source>
</evidence>
<proteinExistence type="predicted"/>
<sequence length="20" mass="2441">MTCHALWNRLHWNRSMAISL</sequence>
<dbReference type="EMBL" id="CM010716">
    <property type="protein sequence ID" value="RZC49262.1"/>
    <property type="molecule type" value="Genomic_DNA"/>
</dbReference>
<protein>
    <submittedName>
        <fullName evidence="1">Uncharacterized protein</fullName>
    </submittedName>
</protein>
<keyword evidence="2" id="KW-1185">Reference proteome</keyword>
<name>A0A4Y7INH8_PAPSO</name>
<dbReference type="Gramene" id="RZC49262">
    <property type="protein sequence ID" value="RZC49262"/>
    <property type="gene ID" value="C5167_017702"/>
</dbReference>
<gene>
    <name evidence="1" type="ORF">C5167_017702</name>
</gene>